<evidence type="ECO:0000313" key="3">
    <source>
        <dbReference type="Proteomes" id="UP000887013"/>
    </source>
</evidence>
<dbReference type="Proteomes" id="UP000887013">
    <property type="component" value="Unassembled WGS sequence"/>
</dbReference>
<accession>A0A8X6PU64</accession>
<feature type="region of interest" description="Disordered" evidence="1">
    <location>
        <begin position="1"/>
        <end position="33"/>
    </location>
</feature>
<name>A0A8X6PU64_NEPPI</name>
<reference evidence="2" key="1">
    <citation type="submission" date="2020-08" db="EMBL/GenBank/DDBJ databases">
        <title>Multicomponent nature underlies the extraordinary mechanical properties of spider dragline silk.</title>
        <authorList>
            <person name="Kono N."/>
            <person name="Nakamura H."/>
            <person name="Mori M."/>
            <person name="Yoshida Y."/>
            <person name="Ohtoshi R."/>
            <person name="Malay A.D."/>
            <person name="Moran D.A.P."/>
            <person name="Tomita M."/>
            <person name="Numata K."/>
            <person name="Arakawa K."/>
        </authorList>
    </citation>
    <scope>NUCLEOTIDE SEQUENCE</scope>
</reference>
<dbReference type="AlphaFoldDB" id="A0A8X6PU64"/>
<dbReference type="EMBL" id="BMAW01023919">
    <property type="protein sequence ID" value="GFT85479.1"/>
    <property type="molecule type" value="Genomic_DNA"/>
</dbReference>
<organism evidence="2 3">
    <name type="scientific">Nephila pilipes</name>
    <name type="common">Giant wood spider</name>
    <name type="synonym">Nephila maculata</name>
    <dbReference type="NCBI Taxonomy" id="299642"/>
    <lineage>
        <taxon>Eukaryota</taxon>
        <taxon>Metazoa</taxon>
        <taxon>Ecdysozoa</taxon>
        <taxon>Arthropoda</taxon>
        <taxon>Chelicerata</taxon>
        <taxon>Arachnida</taxon>
        <taxon>Araneae</taxon>
        <taxon>Araneomorphae</taxon>
        <taxon>Entelegynae</taxon>
        <taxon>Araneoidea</taxon>
        <taxon>Nephilidae</taxon>
        <taxon>Nephila</taxon>
    </lineage>
</organism>
<gene>
    <name evidence="2" type="ORF">NPIL_477951</name>
</gene>
<keyword evidence="3" id="KW-1185">Reference proteome</keyword>
<evidence type="ECO:0000256" key="1">
    <source>
        <dbReference type="SAM" id="MobiDB-lite"/>
    </source>
</evidence>
<comment type="caution">
    <text evidence="2">The sequence shown here is derived from an EMBL/GenBank/DDBJ whole genome shotgun (WGS) entry which is preliminary data.</text>
</comment>
<proteinExistence type="predicted"/>
<sequence>MSEALVSSRMRYTGSERPGLQAPIIRSNSRNPEQFSREESIGHLISILNGYIRTIGYFNIFGTETETNVIVHIVYKMRIPTFEYTVRKLYNETT</sequence>
<evidence type="ECO:0000313" key="2">
    <source>
        <dbReference type="EMBL" id="GFT85479.1"/>
    </source>
</evidence>
<protein>
    <submittedName>
        <fullName evidence="2">Uncharacterized protein</fullName>
    </submittedName>
</protein>